<dbReference type="GO" id="GO:0005634">
    <property type="term" value="C:nucleus"/>
    <property type="evidence" value="ECO:0007669"/>
    <property type="project" value="UniProtKB-SubCell"/>
</dbReference>
<gene>
    <name evidence="8" type="primary">LOC118423548</name>
</gene>
<dbReference type="AlphaFoldDB" id="A0A9J7LRD3"/>
<dbReference type="GO" id="GO:0000981">
    <property type="term" value="F:DNA-binding transcription factor activity, RNA polymerase II-specific"/>
    <property type="evidence" value="ECO:0000318"/>
    <property type="project" value="GO_Central"/>
</dbReference>
<feature type="compositionally biased region" description="Low complexity" evidence="5">
    <location>
        <begin position="310"/>
        <end position="321"/>
    </location>
</feature>
<feature type="region of interest" description="Disordered" evidence="5">
    <location>
        <begin position="486"/>
        <end position="560"/>
    </location>
</feature>
<comment type="subcellular location">
    <subcellularLocation>
        <location evidence="1">Nucleus</location>
    </subcellularLocation>
</comment>
<evidence type="ECO:0000256" key="4">
    <source>
        <dbReference type="ARBA" id="ARBA00023242"/>
    </source>
</evidence>
<feature type="compositionally biased region" description="Low complexity" evidence="5">
    <location>
        <begin position="19"/>
        <end position="30"/>
    </location>
</feature>
<feature type="compositionally biased region" description="Polar residues" evidence="5">
    <location>
        <begin position="296"/>
        <end position="309"/>
    </location>
</feature>
<dbReference type="PANTHER" id="PTHR11950:SF31">
    <property type="entry name" value="SEGMENTATION PROTEIN RUNT"/>
    <property type="match status" value="1"/>
</dbReference>
<dbReference type="FunFam" id="2.60.40.720:FF:000001">
    <property type="entry name" value="Runt-related transcription factor"/>
    <property type="match status" value="1"/>
</dbReference>
<accession>A0A9J7LRD3</accession>
<evidence type="ECO:0000313" key="8">
    <source>
        <dbReference type="RefSeq" id="XP_035687628.1"/>
    </source>
</evidence>
<dbReference type="OrthoDB" id="10029800at2759"/>
<organism evidence="7 8">
    <name type="scientific">Branchiostoma floridae</name>
    <name type="common">Florida lancelet</name>
    <name type="synonym">Amphioxus</name>
    <dbReference type="NCBI Taxonomy" id="7739"/>
    <lineage>
        <taxon>Eukaryota</taxon>
        <taxon>Metazoa</taxon>
        <taxon>Chordata</taxon>
        <taxon>Cephalochordata</taxon>
        <taxon>Leptocardii</taxon>
        <taxon>Amphioxiformes</taxon>
        <taxon>Branchiostomatidae</taxon>
        <taxon>Branchiostoma</taxon>
    </lineage>
</organism>
<keyword evidence="4" id="KW-0539">Nucleus</keyword>
<feature type="compositionally biased region" description="Polar residues" evidence="5">
    <location>
        <begin position="504"/>
        <end position="514"/>
    </location>
</feature>
<protein>
    <submittedName>
        <fullName evidence="8">Runt-related transcription factor 1-like isoform X1</fullName>
    </submittedName>
</protein>
<dbReference type="PROSITE" id="PS51062">
    <property type="entry name" value="RUNT"/>
    <property type="match status" value="1"/>
</dbReference>
<feature type="domain" description="Runt" evidence="6">
    <location>
        <begin position="92"/>
        <end position="220"/>
    </location>
</feature>
<dbReference type="Proteomes" id="UP000001554">
    <property type="component" value="Chromosome 9"/>
</dbReference>
<keyword evidence="3" id="KW-0804">Transcription</keyword>
<dbReference type="GO" id="GO:0000978">
    <property type="term" value="F:RNA polymerase II cis-regulatory region sequence-specific DNA binding"/>
    <property type="evidence" value="ECO:0000318"/>
    <property type="project" value="GO_Central"/>
</dbReference>
<dbReference type="GeneID" id="118423548"/>
<dbReference type="InterPro" id="IPR008967">
    <property type="entry name" value="p53-like_TF_DNA-bd_sf"/>
</dbReference>
<feature type="compositionally biased region" description="Basic and acidic residues" evidence="5">
    <location>
        <begin position="550"/>
        <end position="560"/>
    </location>
</feature>
<dbReference type="PANTHER" id="PTHR11950">
    <property type="entry name" value="RUNT RELATED"/>
    <property type="match status" value="1"/>
</dbReference>
<dbReference type="KEGG" id="bfo:118423548"/>
<dbReference type="Pfam" id="PF00853">
    <property type="entry name" value="Runt"/>
    <property type="match status" value="1"/>
</dbReference>
<evidence type="ECO:0000256" key="1">
    <source>
        <dbReference type="ARBA" id="ARBA00004123"/>
    </source>
</evidence>
<name>A0A9J7LRD3_BRAFL</name>
<dbReference type="InterPro" id="IPR012346">
    <property type="entry name" value="p53/RUNT-type_TF_DNA-bd_sf"/>
</dbReference>
<dbReference type="InterPro" id="IPR000040">
    <property type="entry name" value="AML1_Runt"/>
</dbReference>
<dbReference type="Gene3D" id="2.60.40.720">
    <property type="match status" value="1"/>
</dbReference>
<reference evidence="8" key="2">
    <citation type="submission" date="2025-08" db="UniProtKB">
        <authorList>
            <consortium name="RefSeq"/>
        </authorList>
    </citation>
    <scope>IDENTIFICATION</scope>
    <source>
        <strain evidence="8">S238N-H82</strain>
        <tissue evidence="8">Testes</tissue>
    </source>
</reference>
<dbReference type="GO" id="GO:0005524">
    <property type="term" value="F:ATP binding"/>
    <property type="evidence" value="ECO:0007669"/>
    <property type="project" value="InterPro"/>
</dbReference>
<feature type="compositionally biased region" description="Polar residues" evidence="5">
    <location>
        <begin position="525"/>
        <end position="535"/>
    </location>
</feature>
<keyword evidence="2" id="KW-0805">Transcription regulation</keyword>
<feature type="region of interest" description="Disordered" evidence="5">
    <location>
        <begin position="12"/>
        <end position="64"/>
    </location>
</feature>
<dbReference type="InterPro" id="IPR013524">
    <property type="entry name" value="Runt_dom"/>
</dbReference>
<dbReference type="PRINTS" id="PR00967">
    <property type="entry name" value="ONCOGENEAML1"/>
</dbReference>
<evidence type="ECO:0000256" key="2">
    <source>
        <dbReference type="ARBA" id="ARBA00023015"/>
    </source>
</evidence>
<feature type="region of interest" description="Disordered" evidence="5">
    <location>
        <begin position="271"/>
        <end position="321"/>
    </location>
</feature>
<keyword evidence="7" id="KW-1185">Reference proteome</keyword>
<dbReference type="OMA" id="ECIHGMN"/>
<evidence type="ECO:0000256" key="3">
    <source>
        <dbReference type="ARBA" id="ARBA00023163"/>
    </source>
</evidence>
<evidence type="ECO:0000256" key="5">
    <source>
        <dbReference type="SAM" id="MobiDB-lite"/>
    </source>
</evidence>
<reference evidence="7" key="1">
    <citation type="journal article" date="2020" name="Nat. Ecol. Evol.">
        <title>Deeply conserved synteny resolves early events in vertebrate evolution.</title>
        <authorList>
            <person name="Simakov O."/>
            <person name="Marletaz F."/>
            <person name="Yue J.X."/>
            <person name="O'Connell B."/>
            <person name="Jenkins J."/>
            <person name="Brandt A."/>
            <person name="Calef R."/>
            <person name="Tung C.H."/>
            <person name="Huang T.K."/>
            <person name="Schmutz J."/>
            <person name="Satoh N."/>
            <person name="Yu J.K."/>
            <person name="Putnam N.H."/>
            <person name="Green R.E."/>
            <person name="Rokhsar D.S."/>
        </authorList>
    </citation>
    <scope>NUCLEOTIDE SEQUENCE [LARGE SCALE GENOMIC DNA]</scope>
    <source>
        <strain evidence="7">S238N-H82</strain>
    </source>
</reference>
<dbReference type="SUPFAM" id="SSF49417">
    <property type="entry name" value="p53-like transcription factors"/>
    <property type="match status" value="1"/>
</dbReference>
<proteinExistence type="predicted"/>
<evidence type="ECO:0000259" key="6">
    <source>
        <dbReference type="PROSITE" id="PS51062"/>
    </source>
</evidence>
<dbReference type="RefSeq" id="XP_035687628.1">
    <property type="nucleotide sequence ID" value="XM_035831735.1"/>
</dbReference>
<evidence type="ECO:0000313" key="7">
    <source>
        <dbReference type="Proteomes" id="UP000001554"/>
    </source>
</evidence>
<sequence>MLNKLVAHREITAATEAGDTQTSTHQSSDSPRPSAPVAASLVTATTPTHPLTDMLIPTPSTLDSRRFSPFADPGKMGDPHRKVHPHFKGDRGLVDALADHPGELVRTDSPNFVCSVLPSHWRCNKTLPVPFKVVALGDIPDGTLVTVMAGNDENYSAELRNNQAVMKNQVARFNDLRFVGRSGRGKSFTLTITVFTSPPQVATYHRAIKVTVDGPREPRTRFHTGSCPYTDLGMALIGHRQKLEEQKHALSFSERLSELGLERLRHSHIAQPLPPAIRTPLIEAPPGHHPPPSAYTPGNPQIQATQDGASRSPPSSWPYQPYQPFMGAPMPPPAMPPQTTAAATIERISPEMAGRLPTTMPEVISQRFPGDIPLRFPADSQFSYPDLRFSDPRLSDPRLLYPAAGATGFTAYSSGPTTTMSMLPTSLTSPRYLPMSPPGFPSLTSAPGGFVTSPNSPPRQLGNYSPGSPPYGIYHHLYGGSYQYPILPGGSGTPQGPREPSILAATSNSQTQKPQLLPAQEKEASSQPGNGNHGNRQQDEQMDTQPGGSPEKRETVWRPY</sequence>
<feature type="region of interest" description="Disordered" evidence="5">
    <location>
        <begin position="434"/>
        <end position="467"/>
    </location>
</feature>